<dbReference type="EMBL" id="MKBD01000028">
    <property type="protein sequence ID" value="OEY01116.1"/>
    <property type="molecule type" value="Genomic_DNA"/>
</dbReference>
<evidence type="ECO:0000256" key="1">
    <source>
        <dbReference type="SAM" id="SignalP"/>
    </source>
</evidence>
<dbReference type="Gene3D" id="2.160.20.110">
    <property type="match status" value="1"/>
</dbReference>
<accession>A0AAX0HNG2</accession>
<evidence type="ECO:0000313" key="4">
    <source>
        <dbReference type="Proteomes" id="UP000865592"/>
    </source>
</evidence>
<comment type="caution">
    <text evidence="3">The sequence shown here is derived from an EMBL/GenBank/DDBJ whole genome shotgun (WGS) entry which is preliminary data.</text>
</comment>
<feature type="domain" description="Filamentous haemagglutinin FhaB/tRNA nuclease CdiA-like TPS" evidence="2">
    <location>
        <begin position="22"/>
        <end position="135"/>
    </location>
</feature>
<reference evidence="3 4" key="1">
    <citation type="submission" date="2016-09" db="EMBL/GenBank/DDBJ databases">
        <title>Campylobacter genomics.</title>
        <authorList>
            <person name="Weis A.M."/>
            <person name="Weimer B.C."/>
            <person name="Gilpin B."/>
            <person name="Huang B.C."/>
            <person name="Kong N."/>
        </authorList>
    </citation>
    <scope>NUCLEOTIDE SEQUENCE [LARGE SCALE GENOMIC DNA]</scope>
    <source>
        <strain evidence="3 4">BCW_4735</strain>
    </source>
</reference>
<name>A0AAX0HNG2_CAMJU</name>
<organism evidence="3 4">
    <name type="scientific">Campylobacter jejuni</name>
    <dbReference type="NCBI Taxonomy" id="197"/>
    <lineage>
        <taxon>Bacteria</taxon>
        <taxon>Pseudomonadati</taxon>
        <taxon>Campylobacterota</taxon>
        <taxon>Epsilonproteobacteria</taxon>
        <taxon>Campylobacterales</taxon>
        <taxon>Campylobacteraceae</taxon>
        <taxon>Campylobacter</taxon>
    </lineage>
</organism>
<protein>
    <submittedName>
        <fullName evidence="3">Hemagglutination protein</fullName>
    </submittedName>
</protein>
<dbReference type="InterPro" id="IPR008638">
    <property type="entry name" value="FhaB/CdiA-like_TPS"/>
</dbReference>
<feature type="signal peptide" evidence="1">
    <location>
        <begin position="1"/>
        <end position="24"/>
    </location>
</feature>
<dbReference type="SMART" id="SM00912">
    <property type="entry name" value="Haemagg_act"/>
    <property type="match status" value="1"/>
</dbReference>
<dbReference type="InterPro" id="IPR012334">
    <property type="entry name" value="Pectin_lyas_fold"/>
</dbReference>
<dbReference type="AlphaFoldDB" id="A0AAX0HNG2"/>
<dbReference type="Gene3D" id="2.160.20.10">
    <property type="entry name" value="Single-stranded right-handed beta-helix, Pectin lyase-like"/>
    <property type="match status" value="1"/>
</dbReference>
<dbReference type="SUPFAM" id="SSF51126">
    <property type="entry name" value="Pectin lyase-like"/>
    <property type="match status" value="1"/>
</dbReference>
<keyword evidence="1" id="KW-0732">Signal</keyword>
<gene>
    <name evidence="3" type="ORF">A0K99_08135</name>
</gene>
<dbReference type="Proteomes" id="UP000865592">
    <property type="component" value="Unassembled WGS sequence"/>
</dbReference>
<dbReference type="InterPro" id="IPR011050">
    <property type="entry name" value="Pectin_lyase_fold/virulence"/>
</dbReference>
<feature type="chain" id="PRO_5043376264" evidence="1">
    <location>
        <begin position="25"/>
        <end position="693"/>
    </location>
</feature>
<proteinExistence type="predicted"/>
<evidence type="ECO:0000259" key="2">
    <source>
        <dbReference type="SMART" id="SM00912"/>
    </source>
</evidence>
<dbReference type="NCBIfam" id="TIGR01901">
    <property type="entry name" value="adhes_NPXG"/>
    <property type="match status" value="1"/>
</dbReference>
<sequence>MKKMSKHIVLSFAVSSLLFSQAYALPQGGKFTHGSTGSISSSNGTMNVIGNNKNSVIQWGGGFNIGQNETVKFNGNQQNYLNIAYQKDASKIDGKLDGGTNNIFLVNSMGVLIGKTGTITAGKFVASTTPLKDSDVQNFISQGMNFSPVFDVSKQGNIINLGKINADNIVLIGNKVEINKGKITLDVLKLEGNKVYVDAGVVKDTKNIVAKAEQEAIIQQSITSFEENGALLGNSSSKFSFDDSSKVKNWTKYGSIADATEWNKFADFWNVNKEKFRTAFDHFRLIDDIDFSGVKTYIVGDNTSNAFAKSFDGSGYALKNVNINSSNQYVGIFGVVQNSYIRNLNIQGLKIASTGYDAYVGGIVGQNIANSYTGFENVTVHDLVINTAVNTKVGGIIGWGNGSGGNNTINFTNVAINNISIVAKEGSYVGGIGRQIDGGNFNNVVVNDIEKLITSGNDSKTGGFTGKVGNLKINNACLFYKNGAILSAGNYKTQAGKVIGDPGISVNNNFSNIYVYHNLENGYIDEGQNFFKSVQYNNEVTGKKDFDSAVRKKFNDIKYLDNNSYAFADSFTKVTDAVKLSKDDFDPKLLQRILDDLMNGKYTYDFDTKTWTYADSKGVVGENEASEITQSLNFLNAFKDTGVEQEFLKLWQGSQEQSYKNYANLYEKWTQKKTAMDKIKTGEGYFASFKEEL</sequence>
<evidence type="ECO:0000313" key="3">
    <source>
        <dbReference type="EMBL" id="OEY01116.1"/>
    </source>
</evidence>